<proteinExistence type="predicted"/>
<organism evidence="2 3">
    <name type="scientific">Caligus rogercresseyi</name>
    <name type="common">Sea louse</name>
    <dbReference type="NCBI Taxonomy" id="217165"/>
    <lineage>
        <taxon>Eukaryota</taxon>
        <taxon>Metazoa</taxon>
        <taxon>Ecdysozoa</taxon>
        <taxon>Arthropoda</taxon>
        <taxon>Crustacea</taxon>
        <taxon>Multicrustacea</taxon>
        <taxon>Hexanauplia</taxon>
        <taxon>Copepoda</taxon>
        <taxon>Siphonostomatoida</taxon>
        <taxon>Caligidae</taxon>
        <taxon>Caligus</taxon>
    </lineage>
</organism>
<name>A0A7T8GQ56_CALRO</name>
<protein>
    <submittedName>
        <fullName evidence="2">Uncharacterized protein</fullName>
    </submittedName>
</protein>
<dbReference type="AlphaFoldDB" id="A0A7T8GQ56"/>
<evidence type="ECO:0000313" key="3">
    <source>
        <dbReference type="Proteomes" id="UP000595437"/>
    </source>
</evidence>
<feature type="compositionally biased region" description="Basic and acidic residues" evidence="1">
    <location>
        <begin position="1"/>
        <end position="12"/>
    </location>
</feature>
<keyword evidence="3" id="KW-1185">Reference proteome</keyword>
<dbReference type="EMBL" id="CP045907">
    <property type="protein sequence ID" value="QQP35505.1"/>
    <property type="molecule type" value="Genomic_DNA"/>
</dbReference>
<feature type="compositionally biased region" description="Polar residues" evidence="1">
    <location>
        <begin position="14"/>
        <end position="24"/>
    </location>
</feature>
<evidence type="ECO:0000256" key="1">
    <source>
        <dbReference type="SAM" id="MobiDB-lite"/>
    </source>
</evidence>
<dbReference type="Proteomes" id="UP000595437">
    <property type="component" value="Chromosome 18"/>
</dbReference>
<accession>A0A7T8GQ56</accession>
<evidence type="ECO:0000313" key="2">
    <source>
        <dbReference type="EMBL" id="QQP35505.1"/>
    </source>
</evidence>
<gene>
    <name evidence="2" type="ORF">FKW44_023752</name>
</gene>
<feature type="region of interest" description="Disordered" evidence="1">
    <location>
        <begin position="1"/>
        <end position="75"/>
    </location>
</feature>
<sequence length="75" mass="8512">MLRMEEDAREEGNESITEQSSSIGPNGDDEDSPLPPEVVDSDYHSGIFRNENENEDDYRYGILHSTEPPNNFHDA</sequence>
<reference evidence="3" key="1">
    <citation type="submission" date="2021-01" db="EMBL/GenBank/DDBJ databases">
        <title>Caligus Genome Assembly.</title>
        <authorList>
            <person name="Gallardo-Escarate C."/>
        </authorList>
    </citation>
    <scope>NUCLEOTIDE SEQUENCE [LARGE SCALE GENOMIC DNA]</scope>
</reference>